<keyword evidence="1" id="KW-0472">Membrane</keyword>
<accession>A0A1B4V0I5</accession>
<evidence type="ECO:0000256" key="1">
    <source>
        <dbReference type="SAM" id="Phobius"/>
    </source>
</evidence>
<feature type="transmembrane region" description="Helical" evidence="1">
    <location>
        <begin position="62"/>
        <end position="81"/>
    </location>
</feature>
<gene>
    <name evidence="2" type="ORF">SVA_0103</name>
</gene>
<reference evidence="2 3" key="1">
    <citation type="submission" date="2015-08" db="EMBL/GenBank/DDBJ databases">
        <title>Complete genome sequence of Sulfurifustis variabilis.</title>
        <authorList>
            <person name="Miura A."/>
            <person name="Kojima H."/>
            <person name="Fukui M."/>
        </authorList>
    </citation>
    <scope>NUCLEOTIDE SEQUENCE [LARGE SCALE GENOMIC DNA]</scope>
    <source>
        <strain evidence="3">skN76</strain>
    </source>
</reference>
<organism evidence="2 3">
    <name type="scientific">Sulfurifustis variabilis</name>
    <dbReference type="NCBI Taxonomy" id="1675686"/>
    <lineage>
        <taxon>Bacteria</taxon>
        <taxon>Pseudomonadati</taxon>
        <taxon>Pseudomonadota</taxon>
        <taxon>Gammaproteobacteria</taxon>
        <taxon>Acidiferrobacterales</taxon>
        <taxon>Acidiferrobacteraceae</taxon>
        <taxon>Sulfurifustis</taxon>
    </lineage>
</organism>
<protein>
    <submittedName>
        <fullName evidence="2">Uncharacterized protein</fullName>
    </submittedName>
</protein>
<keyword evidence="1" id="KW-0812">Transmembrane</keyword>
<dbReference type="KEGG" id="sva:SVA_0103"/>
<dbReference type="RefSeq" id="WP_096457254.1">
    <property type="nucleotide sequence ID" value="NZ_AP014936.1"/>
</dbReference>
<sequence>MSNDSATPTAAHNGSPTDGRLMGILAIAMSPGALLVSPTYFSLGGFFLGLLGLTIAAPQQRFLSIIGIVLAGAAGALGYFYNTPIV</sequence>
<dbReference type="Proteomes" id="UP000218899">
    <property type="component" value="Chromosome"/>
</dbReference>
<keyword evidence="1" id="KW-1133">Transmembrane helix</keyword>
<evidence type="ECO:0000313" key="2">
    <source>
        <dbReference type="EMBL" id="BAU46685.1"/>
    </source>
</evidence>
<feature type="transmembrane region" description="Helical" evidence="1">
    <location>
        <begin position="24"/>
        <end position="50"/>
    </location>
</feature>
<proteinExistence type="predicted"/>
<dbReference type="AlphaFoldDB" id="A0A1B4V0I5"/>
<dbReference type="EMBL" id="AP014936">
    <property type="protein sequence ID" value="BAU46685.1"/>
    <property type="molecule type" value="Genomic_DNA"/>
</dbReference>
<evidence type="ECO:0000313" key="3">
    <source>
        <dbReference type="Proteomes" id="UP000218899"/>
    </source>
</evidence>
<name>A0A1B4V0I5_9GAMM</name>
<keyword evidence="3" id="KW-1185">Reference proteome</keyword>